<dbReference type="STRING" id="701091.M2USF2"/>
<dbReference type="PROSITE" id="PS00122">
    <property type="entry name" value="CARBOXYLESTERASE_B_1"/>
    <property type="match status" value="1"/>
</dbReference>
<name>M2USF2_COCH5</name>
<proteinExistence type="inferred from homology"/>
<sequence>MFWLFVAVLFGLHDVGHTAPLTTKTSFTVDLGYTIQEGLLETSHGNARYINFTNVRYAAPPTGLNRFKPPAPPGKNRTTQIAGLYGIECPQAQPGWFNYIGSDVGNQTEMPSFTKDDVYPPRPGSSEDCLFLDILVPENVFKQRNTAKVPVLLFIHGGGYVQGSKTEYGSGVGLLNAAARNDQELIYVSVNYRLGLFGFLASSDSRISPNLGLQDQVFAMEYIQNYIHLFGGNKSAVTVMGESAGAGSILYHLTSLEVSSLSLFQKAILQSPYTYFIPKVQEEGTLHQVLRASNVSSLLELQSLPTETLQTVNSIVVGNSRPYGTFGFGPVLDNDRYTEYPPFLLRRGQFDYSIQVMGGHNSNEGLLFASPFIKNDSQFHSNIALLFPQAPGSALSVIEQTLYPANFDGSFGYVNQLSRIARVVADATITCNNYLISKLFEPLKDSFAYQFSVPPAWHANDLEYTFMDPSNPGAGLNVTLAIIMQRYFASFATSGSPNPVSGGFIPNFASNEGLIVQNFNSTFVGPVLDTAVNGSKCDWWQEGNFM</sequence>
<keyword evidence="6" id="KW-1185">Reference proteome</keyword>
<evidence type="ECO:0000256" key="2">
    <source>
        <dbReference type="ARBA" id="ARBA00022801"/>
    </source>
</evidence>
<dbReference type="PANTHER" id="PTHR11559">
    <property type="entry name" value="CARBOXYLESTERASE"/>
    <property type="match status" value="1"/>
</dbReference>
<evidence type="ECO:0000259" key="4">
    <source>
        <dbReference type="Pfam" id="PF00135"/>
    </source>
</evidence>
<dbReference type="Pfam" id="PF00135">
    <property type="entry name" value="COesterase"/>
    <property type="match status" value="1"/>
</dbReference>
<dbReference type="AlphaFoldDB" id="M2USF2"/>
<evidence type="ECO:0000313" key="6">
    <source>
        <dbReference type="Proteomes" id="UP000016936"/>
    </source>
</evidence>
<evidence type="ECO:0000256" key="1">
    <source>
        <dbReference type="ARBA" id="ARBA00005964"/>
    </source>
</evidence>
<feature type="chain" id="PRO_5005140226" description="Carboxylic ester hydrolase" evidence="3">
    <location>
        <begin position="19"/>
        <end position="546"/>
    </location>
</feature>
<feature type="signal peptide" evidence="3">
    <location>
        <begin position="1"/>
        <end position="18"/>
    </location>
</feature>
<dbReference type="InterPro" id="IPR029058">
    <property type="entry name" value="AB_hydrolase_fold"/>
</dbReference>
<dbReference type="InterPro" id="IPR019826">
    <property type="entry name" value="Carboxylesterase_B_AS"/>
</dbReference>
<accession>M2USF2</accession>
<dbReference type="PROSITE" id="PS00941">
    <property type="entry name" value="CARBOXYLESTERASE_B_2"/>
    <property type="match status" value="1"/>
</dbReference>
<protein>
    <recommendedName>
        <fullName evidence="3">Carboxylic ester hydrolase</fullName>
        <ecNumber evidence="3">3.1.1.-</ecNumber>
    </recommendedName>
</protein>
<organism evidence="5 6">
    <name type="scientific">Cochliobolus heterostrophus (strain C5 / ATCC 48332 / race O)</name>
    <name type="common">Southern corn leaf blight fungus</name>
    <name type="synonym">Bipolaris maydis</name>
    <dbReference type="NCBI Taxonomy" id="701091"/>
    <lineage>
        <taxon>Eukaryota</taxon>
        <taxon>Fungi</taxon>
        <taxon>Dikarya</taxon>
        <taxon>Ascomycota</taxon>
        <taxon>Pezizomycotina</taxon>
        <taxon>Dothideomycetes</taxon>
        <taxon>Pleosporomycetidae</taxon>
        <taxon>Pleosporales</taxon>
        <taxon>Pleosporineae</taxon>
        <taxon>Pleosporaceae</taxon>
        <taxon>Bipolaris</taxon>
    </lineage>
</organism>
<evidence type="ECO:0000256" key="3">
    <source>
        <dbReference type="RuleBase" id="RU361235"/>
    </source>
</evidence>
<dbReference type="InterPro" id="IPR002018">
    <property type="entry name" value="CarbesteraseB"/>
</dbReference>
<dbReference type="eggNOG" id="KOG4389">
    <property type="taxonomic scope" value="Eukaryota"/>
</dbReference>
<reference evidence="5 6" key="1">
    <citation type="journal article" date="2012" name="PLoS Pathog.">
        <title>Diverse lifestyles and strategies of plant pathogenesis encoded in the genomes of eighteen Dothideomycetes fungi.</title>
        <authorList>
            <person name="Ohm R.A."/>
            <person name="Feau N."/>
            <person name="Henrissat B."/>
            <person name="Schoch C.L."/>
            <person name="Horwitz B.A."/>
            <person name="Barry K.W."/>
            <person name="Condon B.J."/>
            <person name="Copeland A.C."/>
            <person name="Dhillon B."/>
            <person name="Glaser F."/>
            <person name="Hesse C.N."/>
            <person name="Kosti I."/>
            <person name="LaButti K."/>
            <person name="Lindquist E.A."/>
            <person name="Lucas S."/>
            <person name="Salamov A.A."/>
            <person name="Bradshaw R.E."/>
            <person name="Ciuffetti L."/>
            <person name="Hamelin R.C."/>
            <person name="Kema G.H.J."/>
            <person name="Lawrence C."/>
            <person name="Scott J.A."/>
            <person name="Spatafora J.W."/>
            <person name="Turgeon B.G."/>
            <person name="de Wit P.J.G.M."/>
            <person name="Zhong S."/>
            <person name="Goodwin S.B."/>
            <person name="Grigoriev I.V."/>
        </authorList>
    </citation>
    <scope>NUCLEOTIDE SEQUENCE [LARGE SCALE GENOMIC DNA]</scope>
    <source>
        <strain evidence="6">C5 / ATCC 48332 / race O</strain>
    </source>
</reference>
<dbReference type="ESTHER" id="coch5-m2usf2">
    <property type="family name" value="Fungal_carboxylesterase_lipase"/>
</dbReference>
<dbReference type="Proteomes" id="UP000016936">
    <property type="component" value="Unassembled WGS sequence"/>
</dbReference>
<dbReference type="SUPFAM" id="SSF53474">
    <property type="entry name" value="alpha/beta-Hydrolases"/>
    <property type="match status" value="1"/>
</dbReference>
<dbReference type="InterPro" id="IPR050309">
    <property type="entry name" value="Type-B_Carboxylest/Lipase"/>
</dbReference>
<dbReference type="InterPro" id="IPR019819">
    <property type="entry name" value="Carboxylesterase_B_CS"/>
</dbReference>
<dbReference type="EMBL" id="KB445578">
    <property type="protein sequence ID" value="EMD90797.1"/>
    <property type="molecule type" value="Genomic_DNA"/>
</dbReference>
<dbReference type="Gene3D" id="3.40.50.1820">
    <property type="entry name" value="alpha/beta hydrolase"/>
    <property type="match status" value="1"/>
</dbReference>
<feature type="domain" description="Carboxylesterase type B" evidence="4">
    <location>
        <begin position="39"/>
        <end position="499"/>
    </location>
</feature>
<keyword evidence="3" id="KW-0732">Signal</keyword>
<dbReference type="EC" id="3.1.1.-" evidence="3"/>
<evidence type="ECO:0000313" key="5">
    <source>
        <dbReference type="EMBL" id="EMD90797.1"/>
    </source>
</evidence>
<reference evidence="6" key="2">
    <citation type="journal article" date="2013" name="PLoS Genet.">
        <title>Comparative genome structure, secondary metabolite, and effector coding capacity across Cochliobolus pathogens.</title>
        <authorList>
            <person name="Condon B.J."/>
            <person name="Leng Y."/>
            <person name="Wu D."/>
            <person name="Bushley K.E."/>
            <person name="Ohm R.A."/>
            <person name="Otillar R."/>
            <person name="Martin J."/>
            <person name="Schackwitz W."/>
            <person name="Grimwood J."/>
            <person name="MohdZainudin N."/>
            <person name="Xue C."/>
            <person name="Wang R."/>
            <person name="Manning V.A."/>
            <person name="Dhillon B."/>
            <person name="Tu Z.J."/>
            <person name="Steffenson B.J."/>
            <person name="Salamov A."/>
            <person name="Sun H."/>
            <person name="Lowry S."/>
            <person name="LaButti K."/>
            <person name="Han J."/>
            <person name="Copeland A."/>
            <person name="Lindquist E."/>
            <person name="Barry K."/>
            <person name="Schmutz J."/>
            <person name="Baker S.E."/>
            <person name="Ciuffetti L.M."/>
            <person name="Grigoriev I.V."/>
            <person name="Zhong S."/>
            <person name="Turgeon B.G."/>
        </authorList>
    </citation>
    <scope>NUCLEOTIDE SEQUENCE [LARGE SCALE GENOMIC DNA]</scope>
    <source>
        <strain evidence="6">C5 / ATCC 48332 / race O</strain>
    </source>
</reference>
<dbReference type="OrthoDB" id="408631at2759"/>
<dbReference type="OMA" id="QNIRYAQ"/>
<dbReference type="GO" id="GO:0016787">
    <property type="term" value="F:hydrolase activity"/>
    <property type="evidence" value="ECO:0007669"/>
    <property type="project" value="UniProtKB-KW"/>
</dbReference>
<keyword evidence="2 3" id="KW-0378">Hydrolase</keyword>
<gene>
    <name evidence="5" type="ORF">COCHEDRAFT_1157786</name>
</gene>
<dbReference type="HOGENOM" id="CLU_006586_10_5_1"/>
<comment type="similarity">
    <text evidence="1 3">Belongs to the type-B carboxylesterase/lipase family.</text>
</comment>